<proteinExistence type="predicted"/>
<evidence type="ECO:0000313" key="3">
    <source>
        <dbReference type="EMBL" id="MFC3181033.1"/>
    </source>
</evidence>
<accession>A0ABV7J4G8</accession>
<reference evidence="4" key="1">
    <citation type="journal article" date="2019" name="Int. J. Syst. Evol. Microbiol.">
        <title>The Global Catalogue of Microorganisms (GCM) 10K type strain sequencing project: providing services to taxonomists for standard genome sequencing and annotation.</title>
        <authorList>
            <consortium name="The Broad Institute Genomics Platform"/>
            <consortium name="The Broad Institute Genome Sequencing Center for Infectious Disease"/>
            <person name="Wu L."/>
            <person name="Ma J."/>
        </authorList>
    </citation>
    <scope>NUCLEOTIDE SEQUENCE [LARGE SCALE GENOMIC DNA]</scope>
    <source>
        <strain evidence="4">KCTC 52039</strain>
    </source>
</reference>
<dbReference type="InterPro" id="IPR007730">
    <property type="entry name" value="SPOR-like_dom"/>
</dbReference>
<keyword evidence="4" id="KW-1185">Reference proteome</keyword>
<dbReference type="RefSeq" id="WP_380072647.1">
    <property type="nucleotide sequence ID" value="NZ_JBHRTO010000001.1"/>
</dbReference>
<evidence type="ECO:0000313" key="4">
    <source>
        <dbReference type="Proteomes" id="UP001595547"/>
    </source>
</evidence>
<name>A0ABV7J4G8_9RHOB</name>
<evidence type="ECO:0000259" key="2">
    <source>
        <dbReference type="PROSITE" id="PS51724"/>
    </source>
</evidence>
<protein>
    <submittedName>
        <fullName evidence="3">SPOR domain-containing protein</fullName>
    </submittedName>
</protein>
<feature type="domain" description="SPOR" evidence="2">
    <location>
        <begin position="317"/>
        <end position="394"/>
    </location>
</feature>
<dbReference type="EMBL" id="JBHRTO010000001">
    <property type="protein sequence ID" value="MFC3181033.1"/>
    <property type="molecule type" value="Genomic_DNA"/>
</dbReference>
<organism evidence="3 4">
    <name type="scientific">Cypionkella sinensis</name>
    <dbReference type="NCBI Taxonomy" id="1756043"/>
    <lineage>
        <taxon>Bacteria</taxon>
        <taxon>Pseudomonadati</taxon>
        <taxon>Pseudomonadota</taxon>
        <taxon>Alphaproteobacteria</taxon>
        <taxon>Rhodobacterales</taxon>
        <taxon>Paracoccaceae</taxon>
        <taxon>Cypionkella</taxon>
    </lineage>
</organism>
<dbReference type="Pfam" id="PF05036">
    <property type="entry name" value="SPOR"/>
    <property type="match status" value="1"/>
</dbReference>
<feature type="chain" id="PRO_5045101552" evidence="1">
    <location>
        <begin position="23"/>
        <end position="394"/>
    </location>
</feature>
<evidence type="ECO:0000256" key="1">
    <source>
        <dbReference type="SAM" id="SignalP"/>
    </source>
</evidence>
<dbReference type="Gene3D" id="3.30.70.1070">
    <property type="entry name" value="Sporulation related repeat"/>
    <property type="match status" value="1"/>
</dbReference>
<feature type="signal peptide" evidence="1">
    <location>
        <begin position="1"/>
        <end position="22"/>
    </location>
</feature>
<dbReference type="Proteomes" id="UP001595547">
    <property type="component" value="Unassembled WGS sequence"/>
</dbReference>
<sequence length="394" mass="40606">MLLKIVSVAVCAAVVSPIVASAQTLAQIGQPSELPPASFKGAQYVDSRGCVFMNASYAGAPRWVARVDRKHKVLCGYPPTFGPKPPIEVAEDVAPVAPVVVKPAKGNAPMATVASAMMPEAVVVKPVPKEPLNHNPQGLVANLPTPAQTYERAATVVGPAPGKIGCYTSAPVAEVVRLRNGGTAVVCTRGDGSLTGWRPPIYPRNAGVGAALRDPVQVTRADNAGVGQVAAAAPSYASARVPDVVVPKGYKLAWEDDRLNPMRGVGTAEGQAAQDQLWTRKVPSKLIVDVQKAKTRKYKPATEVTVSSKGQAEVAPKAARGGAWVQIGTFGVPANAAGAAAQLQALGLPVAKSKLNRGGKALQIVMAGPFGSGADAQAALRMVRGAGFGDAYIR</sequence>
<gene>
    <name evidence="3" type="ORF">ACFOGH_08540</name>
</gene>
<keyword evidence="1" id="KW-0732">Signal</keyword>
<dbReference type="SUPFAM" id="SSF110997">
    <property type="entry name" value="Sporulation related repeat"/>
    <property type="match status" value="1"/>
</dbReference>
<comment type="caution">
    <text evidence="3">The sequence shown here is derived from an EMBL/GenBank/DDBJ whole genome shotgun (WGS) entry which is preliminary data.</text>
</comment>
<dbReference type="InterPro" id="IPR036680">
    <property type="entry name" value="SPOR-like_sf"/>
</dbReference>
<dbReference type="PROSITE" id="PS51724">
    <property type="entry name" value="SPOR"/>
    <property type="match status" value="1"/>
</dbReference>